<dbReference type="AlphaFoldDB" id="A0AAW1SHW7"/>
<comment type="caution">
    <text evidence="3">The sequence shown here is derived from an EMBL/GenBank/DDBJ whole genome shotgun (WGS) entry which is preliminary data.</text>
</comment>
<dbReference type="PANTHER" id="PTHR13246:SF1">
    <property type="entry name" value="CYTOSOLIC ENDO-BETA-N-ACETYLGLUCOSAMINIDASE"/>
    <property type="match status" value="1"/>
</dbReference>
<dbReference type="GO" id="GO:0005829">
    <property type="term" value="C:cytosol"/>
    <property type="evidence" value="ECO:0007669"/>
    <property type="project" value="UniProtKB-SubCell"/>
</dbReference>
<organism evidence="3 4">
    <name type="scientific">Elliptochloris bilobata</name>
    <dbReference type="NCBI Taxonomy" id="381761"/>
    <lineage>
        <taxon>Eukaryota</taxon>
        <taxon>Viridiplantae</taxon>
        <taxon>Chlorophyta</taxon>
        <taxon>core chlorophytes</taxon>
        <taxon>Trebouxiophyceae</taxon>
        <taxon>Trebouxiophyceae incertae sedis</taxon>
        <taxon>Elliptochloris clade</taxon>
        <taxon>Elliptochloris</taxon>
    </lineage>
</organism>
<feature type="domain" description="Cytosolic endo-beta-N-acetylglucosaminidase TIM barrel" evidence="2">
    <location>
        <begin position="36"/>
        <end position="312"/>
    </location>
</feature>
<dbReference type="GO" id="GO:0033925">
    <property type="term" value="F:mannosyl-glycoprotein endo-beta-N-acetylglucosaminidase activity"/>
    <property type="evidence" value="ECO:0007669"/>
    <property type="project" value="UniProtKB-EC"/>
</dbReference>
<reference evidence="3 4" key="1">
    <citation type="journal article" date="2024" name="Nat. Commun.">
        <title>Phylogenomics reveals the evolutionary origins of lichenization in chlorophyte algae.</title>
        <authorList>
            <person name="Puginier C."/>
            <person name="Libourel C."/>
            <person name="Otte J."/>
            <person name="Skaloud P."/>
            <person name="Haon M."/>
            <person name="Grisel S."/>
            <person name="Petersen M."/>
            <person name="Berrin J.G."/>
            <person name="Delaux P.M."/>
            <person name="Dal Grande F."/>
            <person name="Keller J."/>
        </authorList>
    </citation>
    <scope>NUCLEOTIDE SEQUENCE [LARGE SCALE GENOMIC DNA]</scope>
    <source>
        <strain evidence="3 4">SAG 245.80</strain>
    </source>
</reference>
<gene>
    <name evidence="3" type="ORF">WJX81_008418</name>
</gene>
<dbReference type="InterPro" id="IPR032979">
    <property type="entry name" value="ENGase"/>
</dbReference>
<feature type="region of interest" description="Disordered" evidence="1">
    <location>
        <begin position="518"/>
        <end position="537"/>
    </location>
</feature>
<protein>
    <recommendedName>
        <fullName evidence="2">Cytosolic endo-beta-N-acetylglucosaminidase TIM barrel domain-containing protein</fullName>
    </recommendedName>
</protein>
<feature type="region of interest" description="Disordered" evidence="1">
    <location>
        <begin position="349"/>
        <end position="379"/>
    </location>
</feature>
<accession>A0AAW1SHW7</accession>
<keyword evidence="4" id="KW-1185">Reference proteome</keyword>
<dbReference type="Gene3D" id="2.60.120.260">
    <property type="entry name" value="Galactose-binding domain-like"/>
    <property type="match status" value="1"/>
</dbReference>
<dbReference type="Gene3D" id="3.20.20.80">
    <property type="entry name" value="Glycosidases"/>
    <property type="match status" value="1"/>
</dbReference>
<proteinExistence type="predicted"/>
<evidence type="ECO:0000313" key="3">
    <source>
        <dbReference type="EMBL" id="KAK9845515.1"/>
    </source>
</evidence>
<dbReference type="EMBL" id="JALJOU010000003">
    <property type="protein sequence ID" value="KAK9845515.1"/>
    <property type="molecule type" value="Genomic_DNA"/>
</dbReference>
<evidence type="ECO:0000256" key="1">
    <source>
        <dbReference type="SAM" id="MobiDB-lite"/>
    </source>
</evidence>
<evidence type="ECO:0000313" key="4">
    <source>
        <dbReference type="Proteomes" id="UP001445335"/>
    </source>
</evidence>
<dbReference type="Proteomes" id="UP001445335">
    <property type="component" value="Unassembled WGS sequence"/>
</dbReference>
<name>A0AAW1SHW7_9CHLO</name>
<dbReference type="PANTHER" id="PTHR13246">
    <property type="entry name" value="ENDO BETA N-ACETYLGLUCOSAMINIDASE"/>
    <property type="match status" value="1"/>
</dbReference>
<sequence length="537" mass="56773">MAEVFCCCSTQLPQGPMLPRRPRLLVCHDMAGGYGSDAAVQGCGDAGAFRLLHWHAIDVFVYFSHHLVTLPPPGWVHAAHRHGVPVLGTLITEWDAGAAVCRRLFSSPASAVQAAAQLAALSAARGFEGWLINIENALPLNCMLNVLVFLRELRRRVHQRCPGGLVIWYDAVTVEGRLLWQDSLTRLNSPFFDACDGIFVNYTWRAGTPVQAAAHAGERAHDVYMGIDVFGRGSIGGGGLACHVAARAARAAGLSAALFAPGWVAEAEDAGPNWPDTAERLWGALGGAWGPPRPLAASLPFATSFDQGAGSRMYLEGRCVSARPWFNLARQQPQPLHQRCAAVRISLGAHNPDSNSQPTTVPALYGTNETRGRRYGPADSGVGKEALGVGLWLGRNSGISERVRVSLAHAEMAACTEGPAWDGGTHLALSGRVPTGSPAWTASFPLYMASVRVPERGLRVSITSMAPGGRGRLGLALDFLAPRAACTTSTLGGCGWAELRGSAATHASRAAGRQLDAAIGPNLHQGGGHSSRAARRP</sequence>
<dbReference type="Pfam" id="PF03644">
    <property type="entry name" value="Glyco_hydro_85"/>
    <property type="match status" value="1"/>
</dbReference>
<dbReference type="InterPro" id="IPR005201">
    <property type="entry name" value="TIM_ENGase"/>
</dbReference>
<evidence type="ECO:0000259" key="2">
    <source>
        <dbReference type="Pfam" id="PF03644"/>
    </source>
</evidence>